<feature type="compositionally biased region" description="Acidic residues" evidence="8">
    <location>
        <begin position="295"/>
        <end position="308"/>
    </location>
</feature>
<dbReference type="OrthoDB" id="1043025at2759"/>
<feature type="compositionally biased region" description="Polar residues" evidence="8">
    <location>
        <begin position="559"/>
        <end position="568"/>
    </location>
</feature>
<feature type="binding site" evidence="7">
    <location>
        <position position="1551"/>
    </location>
    <ligand>
        <name>ATP</name>
        <dbReference type="ChEBI" id="CHEBI:30616"/>
    </ligand>
</feature>
<feature type="region of interest" description="Disordered" evidence="8">
    <location>
        <begin position="109"/>
        <end position="378"/>
    </location>
</feature>
<gene>
    <name evidence="10" type="ORF">PHSY_004013</name>
</gene>
<dbReference type="GO" id="GO:0005524">
    <property type="term" value="F:ATP binding"/>
    <property type="evidence" value="ECO:0007669"/>
    <property type="project" value="UniProtKB-UniRule"/>
</dbReference>
<dbReference type="SMART" id="SM00220">
    <property type="entry name" value="S_TKc"/>
    <property type="match status" value="1"/>
</dbReference>
<evidence type="ECO:0000313" key="11">
    <source>
        <dbReference type="Proteomes" id="UP000014071"/>
    </source>
</evidence>
<feature type="compositionally biased region" description="Low complexity" evidence="8">
    <location>
        <begin position="534"/>
        <end position="557"/>
    </location>
</feature>
<evidence type="ECO:0000313" key="10">
    <source>
        <dbReference type="EMBL" id="GAC96433.1"/>
    </source>
</evidence>
<feature type="compositionally biased region" description="Acidic residues" evidence="8">
    <location>
        <begin position="180"/>
        <end position="190"/>
    </location>
</feature>
<feature type="compositionally biased region" description="Polar residues" evidence="8">
    <location>
        <begin position="235"/>
        <end position="248"/>
    </location>
</feature>
<dbReference type="PROSITE" id="PS50011">
    <property type="entry name" value="PROTEIN_KINASE_DOM"/>
    <property type="match status" value="1"/>
</dbReference>
<feature type="compositionally biased region" description="Acidic residues" evidence="8">
    <location>
        <begin position="1934"/>
        <end position="1951"/>
    </location>
</feature>
<feature type="region of interest" description="Disordered" evidence="8">
    <location>
        <begin position="1881"/>
        <end position="1979"/>
    </location>
</feature>
<dbReference type="InterPro" id="IPR000719">
    <property type="entry name" value="Prot_kinase_dom"/>
</dbReference>
<comment type="similarity">
    <text evidence="1">Belongs to the protein kinase superfamily. STE Ser/Thr protein kinase family. MAP kinase kinase kinase subfamily.</text>
</comment>
<keyword evidence="5 10" id="KW-0418">Kinase</keyword>
<feature type="region of interest" description="Disordered" evidence="8">
    <location>
        <begin position="534"/>
        <end position="580"/>
    </location>
</feature>
<dbReference type="Gene3D" id="1.10.510.10">
    <property type="entry name" value="Transferase(Phosphotransferase) domain 1"/>
    <property type="match status" value="1"/>
</dbReference>
<dbReference type="InterPro" id="IPR008271">
    <property type="entry name" value="Ser/Thr_kinase_AS"/>
</dbReference>
<dbReference type="SUPFAM" id="SSF56112">
    <property type="entry name" value="Protein kinase-like (PK-like)"/>
    <property type="match status" value="1"/>
</dbReference>
<feature type="domain" description="Protein kinase" evidence="9">
    <location>
        <begin position="1522"/>
        <end position="1813"/>
    </location>
</feature>
<dbReference type="STRING" id="1305764.R9P4S2"/>
<dbReference type="CDD" id="cd06626">
    <property type="entry name" value="STKc_MEKK4"/>
    <property type="match status" value="1"/>
</dbReference>
<evidence type="ECO:0000256" key="6">
    <source>
        <dbReference type="ARBA" id="ARBA00022840"/>
    </source>
</evidence>
<dbReference type="PROSITE" id="PS00107">
    <property type="entry name" value="PROTEIN_KINASE_ATP"/>
    <property type="match status" value="1"/>
</dbReference>
<proteinExistence type="inferred from homology"/>
<dbReference type="GeneID" id="24109299"/>
<evidence type="ECO:0000256" key="1">
    <source>
        <dbReference type="ARBA" id="ARBA00006529"/>
    </source>
</evidence>
<evidence type="ECO:0000256" key="7">
    <source>
        <dbReference type="PROSITE-ProRule" id="PRU10141"/>
    </source>
</evidence>
<feature type="compositionally biased region" description="Acidic residues" evidence="8">
    <location>
        <begin position="134"/>
        <end position="143"/>
    </location>
</feature>
<reference evidence="11" key="1">
    <citation type="journal article" date="2013" name="Genome Announc.">
        <title>Draft genome sequence of the basidiomycetous yeast-like fungus Pseudozyma hubeiensis SY62, which produces an abundant amount of the biosurfactant mannosylerythritol lipids.</title>
        <authorList>
            <person name="Konishi M."/>
            <person name="Hatada Y."/>
            <person name="Horiuchi J."/>
        </authorList>
    </citation>
    <scope>NUCLEOTIDE SEQUENCE [LARGE SCALE GENOMIC DNA]</scope>
    <source>
        <strain evidence="11">SY62</strain>
    </source>
</reference>
<evidence type="ECO:0000256" key="2">
    <source>
        <dbReference type="ARBA" id="ARBA00022527"/>
    </source>
</evidence>
<feature type="region of interest" description="Disordered" evidence="8">
    <location>
        <begin position="900"/>
        <end position="927"/>
    </location>
</feature>
<feature type="region of interest" description="Disordered" evidence="8">
    <location>
        <begin position="1837"/>
        <end position="1857"/>
    </location>
</feature>
<feature type="compositionally biased region" description="Low complexity" evidence="8">
    <location>
        <begin position="258"/>
        <end position="270"/>
    </location>
</feature>
<evidence type="ECO:0000256" key="4">
    <source>
        <dbReference type="ARBA" id="ARBA00022741"/>
    </source>
</evidence>
<protein>
    <submittedName>
        <fullName evidence="10">Likely protein kinase</fullName>
    </submittedName>
</protein>
<dbReference type="EMBL" id="DF238801">
    <property type="protein sequence ID" value="GAC96433.1"/>
    <property type="molecule type" value="Genomic_DNA"/>
</dbReference>
<keyword evidence="2" id="KW-0723">Serine/threonine-protein kinase</keyword>
<keyword evidence="6 7" id="KW-0067">ATP-binding</keyword>
<dbReference type="GO" id="GO:0004674">
    <property type="term" value="F:protein serine/threonine kinase activity"/>
    <property type="evidence" value="ECO:0007669"/>
    <property type="project" value="UniProtKB-KW"/>
</dbReference>
<organism evidence="10 11">
    <name type="scientific">Pseudozyma hubeiensis (strain SY62)</name>
    <name type="common">Yeast</name>
    <dbReference type="NCBI Taxonomy" id="1305764"/>
    <lineage>
        <taxon>Eukaryota</taxon>
        <taxon>Fungi</taxon>
        <taxon>Dikarya</taxon>
        <taxon>Basidiomycota</taxon>
        <taxon>Ustilaginomycotina</taxon>
        <taxon>Ustilaginomycetes</taxon>
        <taxon>Ustilaginales</taxon>
        <taxon>Ustilaginaceae</taxon>
        <taxon>Pseudozyma</taxon>
    </lineage>
</organism>
<dbReference type="PROSITE" id="PS00108">
    <property type="entry name" value="PROTEIN_KINASE_ST"/>
    <property type="match status" value="1"/>
</dbReference>
<dbReference type="FunFam" id="1.10.510.10:FF:001040">
    <property type="entry name" value="Related to SSK2-MAP kinase kinase kinase of the high osmolarity signal transduction pathway"/>
    <property type="match status" value="1"/>
</dbReference>
<feature type="region of interest" description="Disordered" evidence="8">
    <location>
        <begin position="671"/>
        <end position="691"/>
    </location>
</feature>
<name>R9P4S2_PSEHS</name>
<dbReference type="HOGENOM" id="CLU_001999_1_0_1"/>
<dbReference type="PANTHER" id="PTHR48016:SF32">
    <property type="entry name" value="MITOGEN-ACTIVATED PROTEIN KINASE KINASE KINASE 4"/>
    <property type="match status" value="1"/>
</dbReference>
<feature type="region of interest" description="Disordered" evidence="8">
    <location>
        <begin position="1104"/>
        <end position="1128"/>
    </location>
</feature>
<dbReference type="InterPro" id="IPR050538">
    <property type="entry name" value="MAP_kinase_kinase_kinase"/>
</dbReference>
<evidence type="ECO:0000256" key="5">
    <source>
        <dbReference type="ARBA" id="ARBA00022777"/>
    </source>
</evidence>
<dbReference type="InterPro" id="IPR011009">
    <property type="entry name" value="Kinase-like_dom_sf"/>
</dbReference>
<dbReference type="PANTHER" id="PTHR48016">
    <property type="entry name" value="MAP KINASE KINASE KINASE SSK2-RELATED-RELATED"/>
    <property type="match status" value="1"/>
</dbReference>
<dbReference type="Proteomes" id="UP000014071">
    <property type="component" value="Unassembled WGS sequence"/>
</dbReference>
<feature type="compositionally biased region" description="Polar residues" evidence="8">
    <location>
        <begin position="113"/>
        <end position="125"/>
    </location>
</feature>
<evidence type="ECO:0000256" key="8">
    <source>
        <dbReference type="SAM" id="MobiDB-lite"/>
    </source>
</evidence>
<keyword evidence="4 7" id="KW-0547">Nucleotide-binding</keyword>
<dbReference type="eggNOG" id="KOG4645">
    <property type="taxonomic scope" value="Eukaryota"/>
</dbReference>
<evidence type="ECO:0000256" key="3">
    <source>
        <dbReference type="ARBA" id="ARBA00022679"/>
    </source>
</evidence>
<dbReference type="Pfam" id="PF00069">
    <property type="entry name" value="Pkinase"/>
    <property type="match status" value="1"/>
</dbReference>
<keyword evidence="11" id="KW-1185">Reference proteome</keyword>
<dbReference type="RefSeq" id="XP_012190020.1">
    <property type="nucleotide sequence ID" value="XM_012334630.1"/>
</dbReference>
<feature type="compositionally biased region" description="Low complexity" evidence="8">
    <location>
        <begin position="1844"/>
        <end position="1857"/>
    </location>
</feature>
<sequence>MVKDERRLSRRESAGVRHWICLEKGASDDMKLISTAQRFGRDDLNTGEMNRESSMHSCIGVNWLLETRDGVTGVDPSVSLARDLARYFPQPCRSALHLWLKTSTIPRHREPWSTMSDSYQTSDAGPSSLAEDPIREEDQDEGQEQQQASDHQPSVAAAEHSQTDTPSPRKKRGPSVSFQDPDDSRDEEQAPPDAAMTTTTTTTQDGSTQQRIPAAGVGTRTQPRRAPRSSSSLRHVTTTRARTTSLSQPLPEDRDLSTDSTYYDDPTTSLVARQVNVEKRRAERQRRRDAALLPDFDDNDVEGSDGEELNASSADEAVAARRLRNAEAVGATDEGDYFSRNGNSYDKGKAKASIPPSKGSAFNWSSASASDDSDDWDGESHSLLAAKANADRSLGPSHDPVASSIDAVAGVTATPGPSFPLDLHTPADLGEDETPILNPQHRMEWQSMLGSVLNSEVLKSETKRINSVDTPDLSRQELSYQRWLDIKATLRGRGTHRVATEEEEKRLKQGFGKMLKDLVREVRDCRSQQIALADSRSLQASSASTATTPSQAAQKTSSETDPLTQEASSGFEPEKAGSDAEAAVLAEKNKVLAEIGELLEKIDRAEEQFPSTKRAIQIVPEWGDAEVQAKLAAIYSWYNTTTSLRLQITILRKWTGSESLEIAPRGARAYGNAREKGAQQRSSQTTADDDSTFVERIQKEGSLQSTFEKRTLASLYQLITKSKETILKYHKEFERMALPPFEPELVTLISFPTRLMQGALRFRLDYAGKLAEPSVLIVDSLTDDLRTALAMACRVKLHYTSTIIADPERGWNLSPCIAEGYDDVLRSALKFFFKLLRLKLKASVYFKETEILEPEWRFLSTAVESIEGGDIIVATNITRFVNKLFDRIARYFNRELTATMTQQDQHGRRLPNSAAGPVGLAKSDPAPGAHEKNLITLEDRAKWIHSVFDNVRIRSRKLLGFARDIRNRLDNAAEFDLGNLRPSSDYLEADDRSVAEYSDVTNTGGMTLSSFMQTLIDHDYFLVYTETLEEDGIYLVAEPSLQDRPDQIQELVCKCLHRVRPGEEDSALVQEATAQALNADGDEGDDATGTAGVGNANALREQIEKQPGSNANVANGSAPGSGDEDADDRPRYILLLSPRDPFMWTGKVMHHIMPRVDITLADRRVRLIADGPKGRLELAKQHFQSIFANSANGEDVDSEDGQASFPLETLNDQMAHMSRVQSGLEEINKGVYMLSDTIIRKVPEIRRRLRGLGVRARARTGAPRSTTTEMPVAALGGNCDELIQNCYSMAAEHGRRALPFIESARLRGQMTLALGRLAIDWIAFICDDCVPSERKTFKWAVTALGNANHITSMENIFRLNEQDFALLRSKVASCMALLISHFDILGARSSVAKAQEDQERLEGEKADRNRISAVGANAVQSLMEDFQQLRVQGNGDSTPLLEKTKSTLVGPGIGAQNLFNKLDTAMQATEERWISKVLEWDAARHELDLEQRLIGRVLDDTRLEDRNLQFLAQSASKITIRWQQGQFIGGGTFGTVYLAVNLDSGGLMAVKEIRFQDISSTPSLYQQIKDEMEVMSMLSHPNIVEYYGIEVHRDRVYIFEEYCQGGSLAALLEHGRIEDETVIQVYTLQMLEGLIYLHSQGIIHRDIKPDNILLDHMGVLKYVDFGAAKILAKNSRTIQRSRKTGGLGNIGMLAQGNEGGKQGGPAGAMASLQGTPMYMSPEVIKGTADVPQAAADIWSLGCVVLEFATGKRPWSNFDNEWAIMFHIGMAEQHPALPDPSQLSPTGIEFIRQCLTINPRQRPTAIQLKEDEWMRSLIEELDAANEAEAAAELAGEMAYDPGMDSGSSGSSGAGSLEAGARQQTGLFKSLDRNVSSLNSARSRWSSDAGAGSGSSGTGITTPYNPSMSLKASLGYRQQQQLREQQQREQGQQGDADPEDQQIKETDEEEGEKEEGKRPLHVPGHPNHSHPGSEAIVADLQYHREEVQRLAMLRHDSSLSTLPDE</sequence>
<feature type="compositionally biased region" description="Basic and acidic residues" evidence="8">
    <location>
        <begin position="276"/>
        <end position="290"/>
    </location>
</feature>
<evidence type="ECO:0000259" key="9">
    <source>
        <dbReference type="PROSITE" id="PS50011"/>
    </source>
</evidence>
<keyword evidence="3" id="KW-0808">Transferase</keyword>
<dbReference type="GO" id="GO:0038066">
    <property type="term" value="P:p38MAPK cascade"/>
    <property type="evidence" value="ECO:0007669"/>
    <property type="project" value="TreeGrafter"/>
</dbReference>
<feature type="compositionally biased region" description="Low complexity" evidence="8">
    <location>
        <begin position="1915"/>
        <end position="1932"/>
    </location>
</feature>
<feature type="compositionally biased region" description="Polar residues" evidence="8">
    <location>
        <begin position="1898"/>
        <end position="1908"/>
    </location>
</feature>
<dbReference type="InterPro" id="IPR017441">
    <property type="entry name" value="Protein_kinase_ATP_BS"/>
</dbReference>
<accession>R9P4S2</accession>